<comment type="caution">
    <text evidence="3">The sequence shown here is derived from an EMBL/GenBank/DDBJ whole genome shotgun (WGS) entry which is preliminary data.</text>
</comment>
<feature type="transmembrane region" description="Helical" evidence="2">
    <location>
        <begin position="194"/>
        <end position="215"/>
    </location>
</feature>
<dbReference type="PANTHER" id="PTHR30531">
    <property type="entry name" value="FLAGELLAR BIOSYNTHETIC PROTEIN FLHB"/>
    <property type="match status" value="1"/>
</dbReference>
<feature type="compositionally biased region" description="Basic and acidic residues" evidence="1">
    <location>
        <begin position="225"/>
        <end position="241"/>
    </location>
</feature>
<evidence type="ECO:0000256" key="2">
    <source>
        <dbReference type="SAM" id="Phobius"/>
    </source>
</evidence>
<dbReference type="Proteomes" id="UP001642464">
    <property type="component" value="Unassembled WGS sequence"/>
</dbReference>
<reference evidence="3 4" key="1">
    <citation type="submission" date="2024-02" db="EMBL/GenBank/DDBJ databases">
        <authorList>
            <person name="Chen Y."/>
            <person name="Shah S."/>
            <person name="Dougan E. K."/>
            <person name="Thang M."/>
            <person name="Chan C."/>
        </authorList>
    </citation>
    <scope>NUCLEOTIDE SEQUENCE [LARGE SCALE GENOMIC DNA]</scope>
</reference>
<dbReference type="InterPro" id="IPR029025">
    <property type="entry name" value="T3SS_substrate_exporter_C"/>
</dbReference>
<feature type="transmembrane region" description="Helical" evidence="2">
    <location>
        <begin position="90"/>
        <end position="109"/>
    </location>
</feature>
<sequence>MADAPEQSSKTEAPTLRRRERARREGQVVYSSDLTSSLMLFLIALLSLYFSHHVGLSLSRTVKQSLTHLAYVDWGIPETVTMSRWFVGQLWILAGSIGAIVLGVSALIATSQTGFVWSSEALNLKWERLSPTQGWSRLLSWDSVIKGALTVLKVAGLMVLAFAFFSAVMDGIAAQSQHSLRQTVTYGWQQLVQLTLLLSGAALIAGLIDYGTRWFRNEQKLRMTREEVKQEQKDEQGDPHVRSRMRRQQRDAIQQRSIREVPSATVVVRNPTHFAVALRYTAGDDAPTVVSKGTGLFAKRIIRVAEEHGVPVLERKPLARALYKLVPIGKPIPGELYRAVAEILAYVYRIQG</sequence>
<feature type="non-terminal residue" evidence="3">
    <location>
        <position position="352"/>
    </location>
</feature>
<evidence type="ECO:0000313" key="3">
    <source>
        <dbReference type="EMBL" id="CAK9100232.1"/>
    </source>
</evidence>
<dbReference type="InterPro" id="IPR006135">
    <property type="entry name" value="T3SS_substrate_exporter"/>
</dbReference>
<dbReference type="EMBL" id="CAXAMM010041590">
    <property type="protein sequence ID" value="CAK9100232.1"/>
    <property type="molecule type" value="Genomic_DNA"/>
</dbReference>
<dbReference type="Gene3D" id="3.40.1690.10">
    <property type="entry name" value="secretion proteins EscU"/>
    <property type="match status" value="1"/>
</dbReference>
<dbReference type="PANTHER" id="PTHR30531:SF12">
    <property type="entry name" value="FLAGELLAR BIOSYNTHETIC PROTEIN FLHB"/>
    <property type="match status" value="1"/>
</dbReference>
<feature type="transmembrane region" description="Helical" evidence="2">
    <location>
        <begin position="28"/>
        <end position="50"/>
    </location>
</feature>
<gene>
    <name evidence="3" type="ORF">SCF082_LOCUS46914</name>
</gene>
<feature type="region of interest" description="Disordered" evidence="1">
    <location>
        <begin position="225"/>
        <end position="253"/>
    </location>
</feature>
<feature type="transmembrane region" description="Helical" evidence="2">
    <location>
        <begin position="154"/>
        <end position="174"/>
    </location>
</feature>
<keyword evidence="2" id="KW-0812">Transmembrane</keyword>
<keyword evidence="2" id="KW-0472">Membrane</keyword>
<feature type="compositionally biased region" description="Polar residues" evidence="1">
    <location>
        <begin position="1"/>
        <end position="12"/>
    </location>
</feature>
<protein>
    <submittedName>
        <fullName evidence="3">Flagellar biosynthetic protein FlhB</fullName>
    </submittedName>
</protein>
<name>A0ABP0RI08_9DINO</name>
<keyword evidence="4" id="KW-1185">Reference proteome</keyword>
<feature type="region of interest" description="Disordered" evidence="1">
    <location>
        <begin position="1"/>
        <end position="20"/>
    </location>
</feature>
<keyword evidence="3" id="KW-0969">Cilium</keyword>
<proteinExistence type="predicted"/>
<dbReference type="PRINTS" id="PR00950">
    <property type="entry name" value="TYPE3IMSPROT"/>
</dbReference>
<evidence type="ECO:0000256" key="1">
    <source>
        <dbReference type="SAM" id="MobiDB-lite"/>
    </source>
</evidence>
<keyword evidence="2" id="KW-1133">Transmembrane helix</keyword>
<evidence type="ECO:0000313" key="4">
    <source>
        <dbReference type="Proteomes" id="UP001642464"/>
    </source>
</evidence>
<accession>A0ABP0RI08</accession>
<dbReference type="Pfam" id="PF01312">
    <property type="entry name" value="Bac_export_2"/>
    <property type="match status" value="1"/>
</dbReference>
<keyword evidence="3" id="KW-0966">Cell projection</keyword>
<organism evidence="3 4">
    <name type="scientific">Durusdinium trenchii</name>
    <dbReference type="NCBI Taxonomy" id="1381693"/>
    <lineage>
        <taxon>Eukaryota</taxon>
        <taxon>Sar</taxon>
        <taxon>Alveolata</taxon>
        <taxon>Dinophyceae</taxon>
        <taxon>Suessiales</taxon>
        <taxon>Symbiodiniaceae</taxon>
        <taxon>Durusdinium</taxon>
    </lineage>
</organism>
<keyword evidence="3" id="KW-0282">Flagellum</keyword>
<dbReference type="SUPFAM" id="SSF160544">
    <property type="entry name" value="EscU C-terminal domain-like"/>
    <property type="match status" value="1"/>
</dbReference>